<dbReference type="InterPro" id="IPR035897">
    <property type="entry name" value="Toll_tir_struct_dom_sf"/>
</dbReference>
<comment type="caution">
    <text evidence="2">The sequence shown here is derived from an EMBL/GenBank/DDBJ whole genome shotgun (WGS) entry which is preliminary data.</text>
</comment>
<proteinExistence type="predicted"/>
<evidence type="ECO:0000259" key="1">
    <source>
        <dbReference type="PROSITE" id="PS50104"/>
    </source>
</evidence>
<sequence length="187" mass="20566">MLPTVFLSLSGVDVNFVANVERNIPPGMAYFYPKSFENGENLISAMEERVADSRIFVLFASRASVDSVWVHFEIERARINKIQHPGFRYFVFPVEPGVDRAKLPAWMREAWIPSAGHTAKDIARYLRGVLASMAELSGTILPPSDAAALSTRHAVSIRMLRSLTRSLLACSCSPATPALAAERSNAS</sequence>
<dbReference type="InterPro" id="IPR000157">
    <property type="entry name" value="TIR_dom"/>
</dbReference>
<keyword evidence="2" id="KW-0675">Receptor</keyword>
<accession>A0ABY3BSZ5</accession>
<dbReference type="Proteomes" id="UP000319481">
    <property type="component" value="Unassembled WGS sequence"/>
</dbReference>
<gene>
    <name evidence="2" type="ORF">EXN23_10215</name>
</gene>
<organism evidence="2 3">
    <name type="scientific">Agrobacterium salinitolerans</name>
    <dbReference type="NCBI Taxonomy" id="1183413"/>
    <lineage>
        <taxon>Bacteria</taxon>
        <taxon>Pseudomonadati</taxon>
        <taxon>Pseudomonadota</taxon>
        <taxon>Alphaproteobacteria</taxon>
        <taxon>Hyphomicrobiales</taxon>
        <taxon>Rhizobiaceae</taxon>
        <taxon>Rhizobium/Agrobacterium group</taxon>
        <taxon>Agrobacterium</taxon>
    </lineage>
</organism>
<keyword evidence="3" id="KW-1185">Reference proteome</keyword>
<protein>
    <submittedName>
        <fullName evidence="2">Toll/interleukin-1 receptor domain-containing protein</fullName>
    </submittedName>
</protein>
<evidence type="ECO:0000313" key="3">
    <source>
        <dbReference type="Proteomes" id="UP000319481"/>
    </source>
</evidence>
<dbReference type="Gene3D" id="3.40.50.10140">
    <property type="entry name" value="Toll/interleukin-1 receptor homology (TIR) domain"/>
    <property type="match status" value="1"/>
</dbReference>
<feature type="domain" description="TIR" evidence="1">
    <location>
        <begin position="1"/>
        <end position="130"/>
    </location>
</feature>
<reference evidence="2 3" key="1">
    <citation type="journal article" date="2019" name="Appl. Microbiol. Biotechnol.">
        <title>Differential efficiency of wild type rhizogenic strains for rol gene transformation of plants.</title>
        <authorList>
            <person name="Desmet S."/>
            <person name="De Keyser E."/>
            <person name="Van Vaerenbergh J."/>
            <person name="Baeyen S."/>
            <person name="Van Huylenbroeck J."/>
            <person name="Geelen D."/>
            <person name="Dhooghe E."/>
        </authorList>
    </citation>
    <scope>NUCLEOTIDE SEQUENCE [LARGE SCALE GENOMIC DNA]</scope>
    <source>
        <strain evidence="2 3">GBBC3283</strain>
    </source>
</reference>
<dbReference type="EMBL" id="SGNZ01000004">
    <property type="protein sequence ID" value="TRA94048.1"/>
    <property type="molecule type" value="Genomic_DNA"/>
</dbReference>
<name>A0ABY3BSZ5_9HYPH</name>
<dbReference type="Pfam" id="PF13676">
    <property type="entry name" value="TIR_2"/>
    <property type="match status" value="1"/>
</dbReference>
<dbReference type="RefSeq" id="WP_142912586.1">
    <property type="nucleotide sequence ID" value="NZ_JAPZLP010000006.1"/>
</dbReference>
<dbReference type="PROSITE" id="PS50104">
    <property type="entry name" value="TIR"/>
    <property type="match status" value="1"/>
</dbReference>
<evidence type="ECO:0000313" key="2">
    <source>
        <dbReference type="EMBL" id="TRA94048.1"/>
    </source>
</evidence>
<dbReference type="SUPFAM" id="SSF52200">
    <property type="entry name" value="Toll/Interleukin receptor TIR domain"/>
    <property type="match status" value="1"/>
</dbReference>